<evidence type="ECO:0000313" key="2">
    <source>
        <dbReference type="Proteomes" id="UP000677082"/>
    </source>
</evidence>
<reference evidence="1 2" key="1">
    <citation type="submission" date="2021-03" db="EMBL/GenBank/DDBJ databases">
        <title>Whole genome shotgun sequence of Actinoplanes toevensis NBRC 105298.</title>
        <authorList>
            <person name="Komaki H."/>
            <person name="Tamura T."/>
        </authorList>
    </citation>
    <scope>NUCLEOTIDE SEQUENCE [LARGE SCALE GENOMIC DNA]</scope>
    <source>
        <strain evidence="1 2">NBRC 105298</strain>
    </source>
</reference>
<organism evidence="1 2">
    <name type="scientific">Paractinoplanes toevensis</name>
    <dbReference type="NCBI Taxonomy" id="571911"/>
    <lineage>
        <taxon>Bacteria</taxon>
        <taxon>Bacillati</taxon>
        <taxon>Actinomycetota</taxon>
        <taxon>Actinomycetes</taxon>
        <taxon>Micromonosporales</taxon>
        <taxon>Micromonosporaceae</taxon>
        <taxon>Paractinoplanes</taxon>
    </lineage>
</organism>
<protein>
    <submittedName>
        <fullName evidence="1">Uncharacterized protein</fullName>
    </submittedName>
</protein>
<comment type="caution">
    <text evidence="1">The sequence shown here is derived from an EMBL/GenBank/DDBJ whole genome shotgun (WGS) entry which is preliminary data.</text>
</comment>
<accession>A0A920BRR9</accession>
<proteinExistence type="predicted"/>
<sequence length="382" mass="43451">MKELEAQEQLFRWIREAQFGDYSHGASSWVRSFHLKLWKEADFTCPTAFISWPQELRANDWSGSEWDTREFLRRSREAEALARGITGVTVPMKLAEWLLIGSLAEDAVQGFVRRRTSSSDGGLLNLGVEANNDVDLVAAVASVAAVLIMVRRTQHDGEPQPAGFDHMLDSQGLADIAADIDELLTNPNYGYGEALIACHKACLKTPKSEAPGLHEFERNLWLRVLIVARNQITYVRKKLATFAYVLVEGDLDYASHDGSAEMEIHSLPRDERDTEQDSRQITLQRYCDDHNSRLRDKKGPHGVAKSCFDFMLVSPGWQNRIHLIEFKSTRLPSCPREWPNMTRYEKFLKRFASRDQGMAELRHVSSLVTPSNVICNCRPLHH</sequence>
<gene>
    <name evidence="1" type="ORF">Ato02nite_100880</name>
</gene>
<name>A0A920BRR9_9ACTN</name>
<dbReference type="AlphaFoldDB" id="A0A920BRR9"/>
<evidence type="ECO:0000313" key="1">
    <source>
        <dbReference type="EMBL" id="GIM98295.1"/>
    </source>
</evidence>
<dbReference type="EMBL" id="BOQN01000215">
    <property type="protein sequence ID" value="GIM98295.1"/>
    <property type="molecule type" value="Genomic_DNA"/>
</dbReference>
<dbReference type="Proteomes" id="UP000677082">
    <property type="component" value="Unassembled WGS sequence"/>
</dbReference>
<keyword evidence="2" id="KW-1185">Reference proteome</keyword>
<dbReference type="RefSeq" id="WP_213013918.1">
    <property type="nucleotide sequence ID" value="NZ_BOQN01000215.1"/>
</dbReference>